<dbReference type="InterPro" id="IPR046703">
    <property type="entry name" value="DUF6776"/>
</dbReference>
<feature type="coiled-coil region" evidence="1">
    <location>
        <begin position="106"/>
        <end position="140"/>
    </location>
</feature>
<dbReference type="AlphaFoldDB" id="A0A4S8F5L9"/>
<reference evidence="2 3" key="1">
    <citation type="journal article" date="2015" name="Antonie Van Leeuwenhoek">
        <title>Lampropedia puyangensis sp. nov., isolated from symptomatic bark of Populus ? euramericana canker and emended description of Lampropedia hyalina (Ehrenberg 1832) Lee et al. 2004.</title>
        <authorList>
            <person name="Li Y."/>
            <person name="Wang T."/>
            <person name="Piao C.G."/>
            <person name="Wang L.F."/>
            <person name="Tian G.Z."/>
            <person name="Zhu T.H."/>
            <person name="Guo M.W."/>
        </authorList>
    </citation>
    <scope>NUCLEOTIDE SEQUENCE [LARGE SCALE GENOMIC DNA]</scope>
    <source>
        <strain evidence="2 3">2-bin</strain>
    </source>
</reference>
<accession>A0A4S8F5L9</accession>
<dbReference type="EMBL" id="STFG01000005">
    <property type="protein sequence ID" value="THU02730.1"/>
    <property type="molecule type" value="Genomic_DNA"/>
</dbReference>
<dbReference type="Pfam" id="PF20567">
    <property type="entry name" value="DUF6776"/>
    <property type="match status" value="1"/>
</dbReference>
<keyword evidence="3" id="KW-1185">Reference proteome</keyword>
<name>A0A4S8F5L9_9BURK</name>
<keyword evidence="1" id="KW-0175">Coiled coil</keyword>
<organism evidence="2 3">
    <name type="scientific">Lampropedia puyangensis</name>
    <dbReference type="NCBI Taxonomy" id="1330072"/>
    <lineage>
        <taxon>Bacteria</taxon>
        <taxon>Pseudomonadati</taxon>
        <taxon>Pseudomonadota</taxon>
        <taxon>Betaproteobacteria</taxon>
        <taxon>Burkholderiales</taxon>
        <taxon>Comamonadaceae</taxon>
        <taxon>Lampropedia</taxon>
    </lineage>
</organism>
<proteinExistence type="predicted"/>
<dbReference type="OrthoDB" id="8585321at2"/>
<comment type="caution">
    <text evidence="2">The sequence shown here is derived from an EMBL/GenBank/DDBJ whole genome shotgun (WGS) entry which is preliminary data.</text>
</comment>
<dbReference type="Proteomes" id="UP000308917">
    <property type="component" value="Unassembled WGS sequence"/>
</dbReference>
<evidence type="ECO:0000256" key="1">
    <source>
        <dbReference type="SAM" id="Coils"/>
    </source>
</evidence>
<protein>
    <submittedName>
        <fullName evidence="2">Uncharacterized protein</fullName>
    </submittedName>
</protein>
<sequence>MNGRRLMVRRLVPKSLRWLLGMLLTGIAVLAIVASQWGHDVMQRFSRQEQSQAELARLQQEMLSLQHQLQAQTPQPPAMQENFAELQGLQAPALRHEDAQALDALAVMHEATLEALRQQVKELQQENQRLNNELSFYENLLPAEDNGGVSIRSLNVERRVPDELYWQLLLMQLKRNAAPFKGELEWQVAGTLDGKTWRLPAKDRRQSLTLETYQRLDGRVPIPANLQLSSVTMIVWEGKQERTRQSIAFDTQ</sequence>
<gene>
    <name evidence="2" type="ORF">E9531_06395</name>
</gene>
<evidence type="ECO:0000313" key="3">
    <source>
        <dbReference type="Proteomes" id="UP000308917"/>
    </source>
</evidence>
<evidence type="ECO:0000313" key="2">
    <source>
        <dbReference type="EMBL" id="THU02730.1"/>
    </source>
</evidence>